<accession>A0ACB7RVC4</accession>
<comment type="caution">
    <text evidence="1">The sequence shown here is derived from an EMBL/GenBank/DDBJ whole genome shotgun (WGS) entry which is preliminary data.</text>
</comment>
<reference evidence="1" key="1">
    <citation type="submission" date="2020-05" db="EMBL/GenBank/DDBJ databases">
        <title>Large-scale comparative analyses of tick genomes elucidate their genetic diversity and vector capacities.</title>
        <authorList>
            <person name="Jia N."/>
            <person name="Wang J."/>
            <person name="Shi W."/>
            <person name="Du L."/>
            <person name="Sun Y."/>
            <person name="Zhan W."/>
            <person name="Jiang J."/>
            <person name="Wang Q."/>
            <person name="Zhang B."/>
            <person name="Ji P."/>
            <person name="Sakyi L.B."/>
            <person name="Cui X."/>
            <person name="Yuan T."/>
            <person name="Jiang B."/>
            <person name="Yang W."/>
            <person name="Lam T.T.-Y."/>
            <person name="Chang Q."/>
            <person name="Ding S."/>
            <person name="Wang X."/>
            <person name="Zhu J."/>
            <person name="Ruan X."/>
            <person name="Zhao L."/>
            <person name="Wei J."/>
            <person name="Que T."/>
            <person name="Du C."/>
            <person name="Cheng J."/>
            <person name="Dai P."/>
            <person name="Han X."/>
            <person name="Huang E."/>
            <person name="Gao Y."/>
            <person name="Liu J."/>
            <person name="Shao H."/>
            <person name="Ye R."/>
            <person name="Li L."/>
            <person name="Wei W."/>
            <person name="Wang X."/>
            <person name="Wang C."/>
            <person name="Yang T."/>
            <person name="Huo Q."/>
            <person name="Li W."/>
            <person name="Guo W."/>
            <person name="Chen H."/>
            <person name="Zhou L."/>
            <person name="Ni X."/>
            <person name="Tian J."/>
            <person name="Zhou Y."/>
            <person name="Sheng Y."/>
            <person name="Liu T."/>
            <person name="Pan Y."/>
            <person name="Xia L."/>
            <person name="Li J."/>
            <person name="Zhao F."/>
            <person name="Cao W."/>
        </authorList>
    </citation>
    <scope>NUCLEOTIDE SEQUENCE</scope>
    <source>
        <strain evidence="1">Hyas-2018</strain>
    </source>
</reference>
<evidence type="ECO:0000313" key="2">
    <source>
        <dbReference type="Proteomes" id="UP000821845"/>
    </source>
</evidence>
<dbReference type="EMBL" id="CM023487">
    <property type="protein sequence ID" value="KAH6925338.1"/>
    <property type="molecule type" value="Genomic_DNA"/>
</dbReference>
<gene>
    <name evidence="1" type="ORF">HPB50_003879</name>
</gene>
<organism evidence="1 2">
    <name type="scientific">Hyalomma asiaticum</name>
    <name type="common">Tick</name>
    <dbReference type="NCBI Taxonomy" id="266040"/>
    <lineage>
        <taxon>Eukaryota</taxon>
        <taxon>Metazoa</taxon>
        <taxon>Ecdysozoa</taxon>
        <taxon>Arthropoda</taxon>
        <taxon>Chelicerata</taxon>
        <taxon>Arachnida</taxon>
        <taxon>Acari</taxon>
        <taxon>Parasitiformes</taxon>
        <taxon>Ixodida</taxon>
        <taxon>Ixodoidea</taxon>
        <taxon>Ixodidae</taxon>
        <taxon>Hyalomminae</taxon>
        <taxon>Hyalomma</taxon>
    </lineage>
</organism>
<dbReference type="Proteomes" id="UP000821845">
    <property type="component" value="Chromosome 7"/>
</dbReference>
<sequence length="74" mass="8226">MERPEARALPEPAADDGDDDRCKENEDTLQQQTDDLRQDTVKLLQASPGLDGPLESTVFARSPIIRLGVATRYE</sequence>
<evidence type="ECO:0000313" key="1">
    <source>
        <dbReference type="EMBL" id="KAH6925338.1"/>
    </source>
</evidence>
<protein>
    <submittedName>
        <fullName evidence="1">Uncharacterized protein</fullName>
    </submittedName>
</protein>
<proteinExistence type="predicted"/>
<keyword evidence="2" id="KW-1185">Reference proteome</keyword>
<name>A0ACB7RVC4_HYAAI</name>